<dbReference type="Proteomes" id="UP000300926">
    <property type="component" value="Unassembled WGS sequence"/>
</dbReference>
<dbReference type="EMBL" id="BFIH01000091">
    <property type="protein sequence ID" value="GCO48152.1"/>
    <property type="molecule type" value="Genomic_DNA"/>
</dbReference>
<accession>A0A4C3C245</accession>
<evidence type="ECO:0000313" key="1">
    <source>
        <dbReference type="EMBL" id="GCO48152.1"/>
    </source>
</evidence>
<protein>
    <submittedName>
        <fullName evidence="1">Uncharacterized protein</fullName>
    </submittedName>
</protein>
<sequence length="229" mass="25396">MRCTWDRAICRMVKGWRERQQLTPPSEGTGSLPLSICRTEPRPSITGRVSGRTRACVTYASSPHHLTRHATTYRELPPRSNSTNLAALHTVFVATHQVSAVDETLCAGSGTLTRAVAVVTAPPTANDSRKYASICKNRFFSGFLGDCAVEKSLKNTEGSCKLNELVSVVDLNSFHRNIEEVRDLNEPETARLPGELFSFYARRRKIASAITRFFTSLRSKSKKTMFSPG</sequence>
<proteinExistence type="predicted"/>
<name>A0A4C3C245_ECOLX</name>
<evidence type="ECO:0000313" key="2">
    <source>
        <dbReference type="Proteomes" id="UP000300926"/>
    </source>
</evidence>
<comment type="caution">
    <text evidence="1">The sequence shown here is derived from an EMBL/GenBank/DDBJ whole genome shotgun (WGS) entry which is preliminary data.</text>
</comment>
<reference evidence="1 2" key="1">
    <citation type="submission" date="2018-04" db="EMBL/GenBank/DDBJ databases">
        <title>Large scale genomics of bovine and human commensal E. coli to reveal the emerging process of EHEC.</title>
        <authorList>
            <person name="Arimizu Y."/>
            <person name="Ogura Y."/>
        </authorList>
    </citation>
    <scope>NUCLEOTIDE SEQUENCE [LARGE SCALE GENOMIC DNA]</scope>
    <source>
        <strain evidence="1 2">ECSC038</strain>
    </source>
</reference>
<organism evidence="1 2">
    <name type="scientific">Escherichia coli</name>
    <dbReference type="NCBI Taxonomy" id="562"/>
    <lineage>
        <taxon>Bacteria</taxon>
        <taxon>Pseudomonadati</taxon>
        <taxon>Pseudomonadota</taxon>
        <taxon>Gammaproteobacteria</taxon>
        <taxon>Enterobacterales</taxon>
        <taxon>Enterobacteriaceae</taxon>
        <taxon>Escherichia</taxon>
    </lineage>
</organism>
<gene>
    <name evidence="1" type="ORF">ExPECSC038_05069</name>
</gene>
<dbReference type="AlphaFoldDB" id="A0A4C3C245"/>